<comment type="caution">
    <text evidence="10">The sequence shown here is derived from an EMBL/GenBank/DDBJ whole genome shotgun (WGS) entry which is preliminary data.</text>
</comment>
<comment type="catalytic activity">
    <reaction evidence="7">
        <text>DNA(n) + a 2'-deoxyribonucleoside 5'-triphosphate = DNA(n+1) + diphosphate</text>
        <dbReference type="Rhea" id="RHEA:22508"/>
        <dbReference type="Rhea" id="RHEA-COMP:17339"/>
        <dbReference type="Rhea" id="RHEA-COMP:17340"/>
        <dbReference type="ChEBI" id="CHEBI:33019"/>
        <dbReference type="ChEBI" id="CHEBI:61560"/>
        <dbReference type="ChEBI" id="CHEBI:173112"/>
        <dbReference type="EC" id="2.7.7.7"/>
    </reaction>
</comment>
<dbReference type="InterPro" id="IPR012337">
    <property type="entry name" value="RNaseH-like_sf"/>
</dbReference>
<dbReference type="InterPro" id="IPR006133">
    <property type="entry name" value="DNA-dir_DNA_pol_B_exonuc"/>
</dbReference>
<comment type="similarity">
    <text evidence="1">Belongs to the DNA polymerase type-B family.</text>
</comment>
<dbReference type="InterPro" id="IPR050240">
    <property type="entry name" value="DNA_pol_type-B"/>
</dbReference>
<gene>
    <name evidence="10" type="ORF">LCGC14_0795070</name>
</gene>
<evidence type="ECO:0000256" key="3">
    <source>
        <dbReference type="ARBA" id="ARBA00022679"/>
    </source>
</evidence>
<dbReference type="InterPro" id="IPR043502">
    <property type="entry name" value="DNA/RNA_pol_sf"/>
</dbReference>
<dbReference type="SUPFAM" id="SSF53098">
    <property type="entry name" value="Ribonuclease H-like"/>
    <property type="match status" value="1"/>
</dbReference>
<dbReference type="InterPro" id="IPR023211">
    <property type="entry name" value="DNA_pol_palm_dom_sf"/>
</dbReference>
<organism evidence="10">
    <name type="scientific">marine sediment metagenome</name>
    <dbReference type="NCBI Taxonomy" id="412755"/>
    <lineage>
        <taxon>unclassified sequences</taxon>
        <taxon>metagenomes</taxon>
        <taxon>ecological metagenomes</taxon>
    </lineage>
</organism>
<evidence type="ECO:0000259" key="9">
    <source>
        <dbReference type="Pfam" id="PF03104"/>
    </source>
</evidence>
<evidence type="ECO:0000256" key="7">
    <source>
        <dbReference type="ARBA" id="ARBA00049244"/>
    </source>
</evidence>
<keyword evidence="3" id="KW-0808">Transferase</keyword>
<dbReference type="InterPro" id="IPR006134">
    <property type="entry name" value="DNA-dir_DNA_pol_B_multi_dom"/>
</dbReference>
<sequence>MRRRFTLDIEINYDEIEPFDLVIKKGSSPIQMFGCYDYYKNKFYSFFYHKKVKIIPLEEIKNKTDKKLYLLLKKHFGTQRFTVKEGNFISDESGRKWKCRYLDFNNEKVMIRAFMKLVKDLSPDIYSGFFVETFDLLYIINRCRTLKVSYNYLSPLQEVYLSHGRAKIRGSIIYDLPKTYAKYMGTHRHANSLKKIAESHLKRDDNHKITKTSGSIINEDWYDNDWDKFKKYCLTDVELCILLEEELELMNMAEGFEKFTGTNPEFIFFTSNLIESVLNFIKPIYEKQILKNKYKIAFNTKKRMKFESAAGALVLESQKGFYRKGLMIILDLKKEYPKIIESLNISPETLVKIIDQKEKDKYNYCKENDVYYVKEPIGFIPFAFKFFYMIRDRIEKERDKFEFGSDKYNDMNKKRQTVKDIINAVTGQADYDNSIILNPICADSCRLTGQKEILLSAEYTTKFGAKTIVKLKVIYGDTDSIFVWLKNIEDVEIAKKISEEICKWIQVGFDKYAKELNLETHQFEIGLEKILDVFVSIGKKKKYFGHILWADGNYIKEENSLLVKGFETRRTDSSDLTDKVQKEIFGLINKTRTLGWKEIKKKILYKIRKEYPNKFTEDNLLIIGIPKKINKQFKDYKVTSAHLRGCEYANKYLNTNFRAGSKPKLIYIKEVKGKVDETLKMKYPHTDVLCVEEGMKVPEGIFIIDKERMMEKTVFNKLEKTLDVVRIKMSEIEDGLKETNLFDFMDKFKNKETLGKNDFLIDKKRLNKVLTNSEKIIKIMKKEV</sequence>
<dbReference type="InterPro" id="IPR036397">
    <property type="entry name" value="RNaseH_sf"/>
</dbReference>
<dbReference type="PROSITE" id="PS00116">
    <property type="entry name" value="DNA_POLYMERASE_B"/>
    <property type="match status" value="1"/>
</dbReference>
<evidence type="ECO:0000256" key="2">
    <source>
        <dbReference type="ARBA" id="ARBA00012417"/>
    </source>
</evidence>
<keyword evidence="6" id="KW-0238">DNA-binding</keyword>
<dbReference type="AlphaFoldDB" id="A0A0F9PRF2"/>
<dbReference type="SMART" id="SM00486">
    <property type="entry name" value="POLBc"/>
    <property type="match status" value="1"/>
</dbReference>
<keyword evidence="5" id="KW-0239">DNA-directed DNA polymerase</keyword>
<evidence type="ECO:0000256" key="1">
    <source>
        <dbReference type="ARBA" id="ARBA00005755"/>
    </source>
</evidence>
<feature type="domain" description="DNA-directed DNA polymerase family B exonuclease" evidence="9">
    <location>
        <begin position="102"/>
        <end position="169"/>
    </location>
</feature>
<keyword evidence="4" id="KW-0548">Nucleotidyltransferase</keyword>
<feature type="domain" description="DNA-directed DNA polymerase family B multifunctional" evidence="8">
    <location>
        <begin position="295"/>
        <end position="672"/>
    </location>
</feature>
<accession>A0A0F9PRF2</accession>
<evidence type="ECO:0000256" key="6">
    <source>
        <dbReference type="ARBA" id="ARBA00023125"/>
    </source>
</evidence>
<dbReference type="Gene3D" id="1.10.132.60">
    <property type="entry name" value="DNA polymerase family B, C-terminal domain"/>
    <property type="match status" value="1"/>
</dbReference>
<dbReference type="PANTHER" id="PTHR10322">
    <property type="entry name" value="DNA POLYMERASE CATALYTIC SUBUNIT"/>
    <property type="match status" value="1"/>
</dbReference>
<dbReference type="SUPFAM" id="SSF56672">
    <property type="entry name" value="DNA/RNA polymerases"/>
    <property type="match status" value="1"/>
</dbReference>
<evidence type="ECO:0000313" key="10">
    <source>
        <dbReference type="EMBL" id="KKN34310.1"/>
    </source>
</evidence>
<dbReference type="Pfam" id="PF00136">
    <property type="entry name" value="DNA_pol_B"/>
    <property type="match status" value="1"/>
</dbReference>
<dbReference type="GO" id="GO:0000166">
    <property type="term" value="F:nucleotide binding"/>
    <property type="evidence" value="ECO:0007669"/>
    <property type="project" value="InterPro"/>
</dbReference>
<evidence type="ECO:0000256" key="5">
    <source>
        <dbReference type="ARBA" id="ARBA00022932"/>
    </source>
</evidence>
<dbReference type="InterPro" id="IPR017964">
    <property type="entry name" value="DNA-dir_DNA_pol_B_CS"/>
</dbReference>
<dbReference type="GO" id="GO:0003887">
    <property type="term" value="F:DNA-directed DNA polymerase activity"/>
    <property type="evidence" value="ECO:0007669"/>
    <property type="project" value="UniProtKB-KW"/>
</dbReference>
<reference evidence="10" key="1">
    <citation type="journal article" date="2015" name="Nature">
        <title>Complex archaea that bridge the gap between prokaryotes and eukaryotes.</title>
        <authorList>
            <person name="Spang A."/>
            <person name="Saw J.H."/>
            <person name="Jorgensen S.L."/>
            <person name="Zaremba-Niedzwiedzka K."/>
            <person name="Martijn J."/>
            <person name="Lind A.E."/>
            <person name="van Eijk R."/>
            <person name="Schleper C."/>
            <person name="Guy L."/>
            <person name="Ettema T.J."/>
        </authorList>
    </citation>
    <scope>NUCLEOTIDE SEQUENCE</scope>
</reference>
<dbReference type="Gene3D" id="3.90.1600.10">
    <property type="entry name" value="Palm domain of DNA polymerase"/>
    <property type="match status" value="1"/>
</dbReference>
<dbReference type="InterPro" id="IPR006172">
    <property type="entry name" value="DNA-dir_DNA_pol_B"/>
</dbReference>
<evidence type="ECO:0000259" key="8">
    <source>
        <dbReference type="Pfam" id="PF00136"/>
    </source>
</evidence>
<dbReference type="GO" id="GO:0006261">
    <property type="term" value="P:DNA-templated DNA replication"/>
    <property type="evidence" value="ECO:0007669"/>
    <property type="project" value="TreeGrafter"/>
</dbReference>
<dbReference type="Pfam" id="PF03104">
    <property type="entry name" value="DNA_pol_B_exo1"/>
    <property type="match status" value="1"/>
</dbReference>
<dbReference type="EC" id="2.7.7.7" evidence="2"/>
<dbReference type="InterPro" id="IPR042087">
    <property type="entry name" value="DNA_pol_B_thumb"/>
</dbReference>
<protein>
    <recommendedName>
        <fullName evidence="2">DNA-directed DNA polymerase</fullName>
        <ecNumber evidence="2">2.7.7.7</ecNumber>
    </recommendedName>
</protein>
<evidence type="ECO:0000256" key="4">
    <source>
        <dbReference type="ARBA" id="ARBA00022695"/>
    </source>
</evidence>
<dbReference type="EMBL" id="LAZR01002114">
    <property type="protein sequence ID" value="KKN34310.1"/>
    <property type="molecule type" value="Genomic_DNA"/>
</dbReference>
<dbReference type="PANTHER" id="PTHR10322:SF23">
    <property type="entry name" value="DNA POLYMERASE DELTA CATALYTIC SUBUNIT"/>
    <property type="match status" value="1"/>
</dbReference>
<dbReference type="Gene3D" id="3.30.420.10">
    <property type="entry name" value="Ribonuclease H-like superfamily/Ribonuclease H"/>
    <property type="match status" value="1"/>
</dbReference>
<proteinExistence type="inferred from homology"/>
<dbReference type="GO" id="GO:0003677">
    <property type="term" value="F:DNA binding"/>
    <property type="evidence" value="ECO:0007669"/>
    <property type="project" value="UniProtKB-KW"/>
</dbReference>
<name>A0A0F9PRF2_9ZZZZ</name>